<dbReference type="RefSeq" id="WP_129086188.1">
    <property type="nucleotide sequence ID" value="NZ_CP053836.1"/>
</dbReference>
<dbReference type="PANTHER" id="PTHR15364">
    <property type="entry name" value="2'-DEOXYNUCLEOSIDE 5'-PHOSPHATE N-HYDROLASE 1"/>
    <property type="match status" value="1"/>
</dbReference>
<dbReference type="AlphaFoldDB" id="A0A4Q1AUC6"/>
<name>A0A4Q1AUC6_9BACT</name>
<comment type="caution">
    <text evidence="1">The sequence shown here is derived from an EMBL/GenBank/DDBJ whole genome shotgun (WGS) entry which is preliminary data.</text>
</comment>
<proteinExistence type="predicted"/>
<accession>A0A4Q1AUC6</accession>
<dbReference type="GO" id="GO:0070694">
    <property type="term" value="F:5-hydroxymethyl-dUMP N-hydrolase activity"/>
    <property type="evidence" value="ECO:0007669"/>
    <property type="project" value="TreeGrafter"/>
</dbReference>
<dbReference type="GO" id="GO:0009159">
    <property type="term" value="P:deoxyribonucleoside monophosphate catabolic process"/>
    <property type="evidence" value="ECO:0007669"/>
    <property type="project" value="TreeGrafter"/>
</dbReference>
<gene>
    <name evidence="1" type="ORF">CRV07_02275</name>
</gene>
<dbReference type="InterPro" id="IPR051239">
    <property type="entry name" value="2'-dNMP_N-hydrolase"/>
</dbReference>
<dbReference type="OrthoDB" id="9795789at2"/>
<dbReference type="EMBL" id="PDKK01000001">
    <property type="protein sequence ID" value="RXK08646.1"/>
    <property type="molecule type" value="Genomic_DNA"/>
</dbReference>
<evidence type="ECO:0000313" key="1">
    <source>
        <dbReference type="EMBL" id="RXK08646.1"/>
    </source>
</evidence>
<keyword evidence="2" id="KW-1185">Reference proteome</keyword>
<dbReference type="SUPFAM" id="SSF52309">
    <property type="entry name" value="N-(deoxy)ribosyltransferase-like"/>
    <property type="match status" value="1"/>
</dbReference>
<dbReference type="GO" id="GO:0016740">
    <property type="term" value="F:transferase activity"/>
    <property type="evidence" value="ECO:0007669"/>
    <property type="project" value="UniProtKB-KW"/>
</dbReference>
<dbReference type="PANTHER" id="PTHR15364:SF0">
    <property type="entry name" value="2'-DEOXYNUCLEOSIDE 5'-PHOSPHATE N-HYDROLASE 1"/>
    <property type="match status" value="1"/>
</dbReference>
<dbReference type="Pfam" id="PF05014">
    <property type="entry name" value="Nuc_deoxyrib_tr"/>
    <property type="match status" value="1"/>
</dbReference>
<keyword evidence="1" id="KW-0808">Transferase</keyword>
<dbReference type="Proteomes" id="UP000289758">
    <property type="component" value="Unassembled WGS sequence"/>
</dbReference>
<organism evidence="1 2">
    <name type="scientific">Halarcobacter ebronensis</name>
    <dbReference type="NCBI Taxonomy" id="1462615"/>
    <lineage>
        <taxon>Bacteria</taxon>
        <taxon>Pseudomonadati</taxon>
        <taxon>Campylobacterota</taxon>
        <taxon>Epsilonproteobacteria</taxon>
        <taxon>Campylobacterales</taxon>
        <taxon>Arcobacteraceae</taxon>
        <taxon>Halarcobacter</taxon>
    </lineage>
</organism>
<evidence type="ECO:0000313" key="2">
    <source>
        <dbReference type="Proteomes" id="UP000289758"/>
    </source>
</evidence>
<sequence length="163" mass="18716">MKKIYIAGPDVFEKNSIQIGKEYVNLCKKYGFIGLYPLDNRIDFNQDKQKIAQDIFIANKKLIEECDIVIANLNSFRGYECDSGTVWECGYAAGLKKEVYGYLQREGDYIDQFSTEEKVEEAGSYYDLNNKAIEDFNYPLNLMLSCSIKKIVVGDFEKVLAHL</sequence>
<dbReference type="Gene3D" id="3.40.50.450">
    <property type="match status" value="1"/>
</dbReference>
<protein>
    <submittedName>
        <fullName evidence="1">Nucleoside 2-deoxyribosyltransferase</fullName>
    </submittedName>
</protein>
<reference evidence="1 2" key="1">
    <citation type="submission" date="2017-10" db="EMBL/GenBank/DDBJ databases">
        <title>Genomics of the genus Arcobacter.</title>
        <authorList>
            <person name="Perez-Cataluna A."/>
            <person name="Figueras M.J."/>
        </authorList>
    </citation>
    <scope>NUCLEOTIDE SEQUENCE [LARGE SCALE GENOMIC DNA]</scope>
    <source>
        <strain evidence="1 2">CECT 8441</strain>
    </source>
</reference>
<dbReference type="InterPro" id="IPR007710">
    <property type="entry name" value="Nucleoside_deoxyribTrfase"/>
</dbReference>